<evidence type="ECO:0000259" key="3">
    <source>
        <dbReference type="Pfam" id="PF16095"/>
    </source>
</evidence>
<organism evidence="5 6">
    <name type="scientific">Sinanodonta woodiana</name>
    <name type="common">Chinese pond mussel</name>
    <name type="synonym">Anodonta woodiana</name>
    <dbReference type="NCBI Taxonomy" id="1069815"/>
    <lineage>
        <taxon>Eukaryota</taxon>
        <taxon>Metazoa</taxon>
        <taxon>Spiralia</taxon>
        <taxon>Lophotrochozoa</taxon>
        <taxon>Mollusca</taxon>
        <taxon>Bivalvia</taxon>
        <taxon>Autobranchia</taxon>
        <taxon>Heteroconchia</taxon>
        <taxon>Palaeoheterodonta</taxon>
        <taxon>Unionida</taxon>
        <taxon>Unionoidea</taxon>
        <taxon>Unionidae</taxon>
        <taxon>Unioninae</taxon>
        <taxon>Sinanodonta</taxon>
    </lineage>
</organism>
<dbReference type="Gene3D" id="1.10.10.10">
    <property type="entry name" value="Winged helix-like DNA-binding domain superfamily/Winged helix DNA-binding domain"/>
    <property type="match status" value="1"/>
</dbReference>
<evidence type="ECO:0000256" key="2">
    <source>
        <dbReference type="SAM" id="MobiDB-lite"/>
    </source>
</evidence>
<dbReference type="SUPFAM" id="SSF52540">
    <property type="entry name" value="P-loop containing nucleoside triphosphate hydrolases"/>
    <property type="match status" value="1"/>
</dbReference>
<dbReference type="InterPro" id="IPR041249">
    <property type="entry name" value="HEPN_DZIP3"/>
</dbReference>
<feature type="domain" description="COR" evidence="3">
    <location>
        <begin position="658"/>
        <end position="745"/>
    </location>
</feature>
<name>A0ABD3XXL1_SINWO</name>
<dbReference type="CDD" id="cd00882">
    <property type="entry name" value="Ras_like_GTPase"/>
    <property type="match status" value="1"/>
</dbReference>
<dbReference type="InterPro" id="IPR027417">
    <property type="entry name" value="P-loop_NTPase"/>
</dbReference>
<feature type="compositionally biased region" description="Polar residues" evidence="2">
    <location>
        <begin position="396"/>
        <end position="421"/>
    </location>
</feature>
<dbReference type="InterPro" id="IPR011044">
    <property type="entry name" value="Quino_amine_DH_bsu"/>
</dbReference>
<reference evidence="5 6" key="1">
    <citation type="submission" date="2024-11" db="EMBL/GenBank/DDBJ databases">
        <title>Chromosome-level genome assembly of the freshwater bivalve Anodonta woodiana.</title>
        <authorList>
            <person name="Chen X."/>
        </authorList>
    </citation>
    <scope>NUCLEOTIDE SEQUENCE [LARGE SCALE GENOMIC DNA]</scope>
    <source>
        <strain evidence="5">MN2024</strain>
        <tissue evidence="5">Gills</tissue>
    </source>
</reference>
<keyword evidence="6" id="KW-1185">Reference proteome</keyword>
<proteinExistence type="predicted"/>
<dbReference type="Pfam" id="PF18738">
    <property type="entry name" value="HEPN_DZIP3"/>
    <property type="match status" value="1"/>
</dbReference>
<dbReference type="InterPro" id="IPR032171">
    <property type="entry name" value="COR-A"/>
</dbReference>
<dbReference type="Proteomes" id="UP001634394">
    <property type="component" value="Unassembled WGS sequence"/>
</dbReference>
<dbReference type="InterPro" id="IPR015943">
    <property type="entry name" value="WD40/YVTN_repeat-like_dom_sf"/>
</dbReference>
<protein>
    <submittedName>
        <fullName evidence="5">Uncharacterized protein</fullName>
    </submittedName>
</protein>
<dbReference type="PANTHER" id="PTHR12449">
    <property type="entry name" value="DEATH DOMAIN-CONTAINING PROTEIN"/>
    <property type="match status" value="1"/>
</dbReference>
<evidence type="ECO:0000259" key="4">
    <source>
        <dbReference type="Pfam" id="PF18738"/>
    </source>
</evidence>
<feature type="non-terminal residue" evidence="5">
    <location>
        <position position="1"/>
    </location>
</feature>
<dbReference type="SUPFAM" id="SSF50969">
    <property type="entry name" value="YVTN repeat-like/Quinoprotein amine dehydrogenase"/>
    <property type="match status" value="1"/>
</dbReference>
<accession>A0ABD3XXL1</accession>
<dbReference type="InterPro" id="IPR036388">
    <property type="entry name" value="WH-like_DNA-bd_sf"/>
</dbReference>
<dbReference type="InterPro" id="IPR039788">
    <property type="entry name" value="NOL4/NOL4L"/>
</dbReference>
<dbReference type="Gene3D" id="2.130.10.10">
    <property type="entry name" value="YVTN repeat-like/Quinoprotein amine dehydrogenase"/>
    <property type="match status" value="1"/>
</dbReference>
<dbReference type="AlphaFoldDB" id="A0ABD3XXL1"/>
<feature type="region of interest" description="Disordered" evidence="2">
    <location>
        <begin position="745"/>
        <end position="766"/>
    </location>
</feature>
<gene>
    <name evidence="5" type="ORF">ACJMK2_002082</name>
</gene>
<dbReference type="Gene3D" id="3.40.50.300">
    <property type="entry name" value="P-loop containing nucleotide triphosphate hydrolases"/>
    <property type="match status" value="1"/>
</dbReference>
<feature type="domain" description="DZIP3-like HEPN" evidence="4">
    <location>
        <begin position="1029"/>
        <end position="1168"/>
    </location>
</feature>
<dbReference type="PANTHER" id="PTHR12449:SF18">
    <property type="entry name" value="DEATH DOMAIN-CONTAINING PROTEIN"/>
    <property type="match status" value="1"/>
</dbReference>
<evidence type="ECO:0000313" key="5">
    <source>
        <dbReference type="EMBL" id="KAL3889753.1"/>
    </source>
</evidence>
<evidence type="ECO:0000256" key="1">
    <source>
        <dbReference type="ARBA" id="ARBA00022737"/>
    </source>
</evidence>
<sequence length="1177" mass="134470">GRTPDNNGCVVMEDKLLVIDGSYLEVYNRHDGKLITSHRLKYWPRDVCLINTTEVAVCLEREVVILSLTSRAGVKLVNTLQTGLLCYSLVKWRSDKLVISGKKGGMLCWGILSITDGRLDSTHDICRGVWTHMAVREDNVYISCQTYDSITEGVHAFNLLTNKQKFLYQHRKLKRPRSIMADRDYVYVCDEYSNGIHQLTDSGQLVTIHTVSSWPRSMFYDDQHGLLYTTSYASNVITVYKMESSRQQGVPVEILKMDDRSIQLFEEALKDGKETVHSIRIMVVGHMGVGKTTLVKRLLGEEVNISERHSTEGIDVYVNCCDVSLSTHEWTRRTKDSEQDYKLQRLVKVLNANYQTGGKEVDTSANQRETTDGNYLSNVVDNTTEVLYIRSQQQNIGHNTNEPSSTVVQRSLTPSQTNTMPGSELGENVAIENYKMDPLRDMLKLLQQNPNKAKQDISKHAHLTVLDFAGQYAFYTTHQMFLTRRAIYLLVSDASKEVSDLVEDDCYFDSQGIIKCRVHDLVQVWMNSIHSCALPDKENLISAKSHTTSYTVIPPPVILVGTHIDQIPQNHPGVVSKIVRHIHRFVSPVLAQRVYCRKHGKKYLKKLCSYLRDKPTAVHLVDEVFAIDNTVPDSKLEELKKKIVEVASQQPYWGEQIPTRWFLLEQQLMRLRDAGVKIVSYSTVENLNKEGTVRIEESEELDLFLRYLHETGTIIYFSIEVLRDNVLLDPKWMIDALKLLINGQPNMPNNPTDNNPESSSPAASAAHSDITQKWSEFKEKGILTVELVDAIWTKDKHPDLHEHKEHILKIMEKLNILARPRSFNEMGEKVEDYFLTPCMLRQESPIEVIYPEEDPHMVRTPDMRYIFTGKYLPTPIFHRLLAACVAHWPVAKKKETSEYLIFCGCCVFDLDLFHRLTVYIENHVVVARITRMVVDEVKTLNAKLCSRVRRFITLNLAKIISYLELNLQYELQAAVQPWHADEGHDDDPDAPITREHMNHARLCVAIVTVCGNAMRDVLSTQVPSPHTDIHQAILANKGKLTSRQGRKPLLNHDQTQLVYPDPQGMTTGKVDQLDLSLLYILIRNISTVPAPVTGWGNDPQDQPRDNSLGACVERIRSYRNHIIGHSEDGKISQQDFDDYWNKIDNVLNNIEDKLGRQGYRAQLEKQKKQVISVYEAC</sequence>
<keyword evidence="1" id="KW-0677">Repeat</keyword>
<feature type="region of interest" description="Disordered" evidence="2">
    <location>
        <begin position="396"/>
        <end position="424"/>
    </location>
</feature>
<dbReference type="EMBL" id="JBJQND010000001">
    <property type="protein sequence ID" value="KAL3889753.1"/>
    <property type="molecule type" value="Genomic_DNA"/>
</dbReference>
<comment type="caution">
    <text evidence="5">The sequence shown here is derived from an EMBL/GenBank/DDBJ whole genome shotgun (WGS) entry which is preliminary data.</text>
</comment>
<dbReference type="Pfam" id="PF16095">
    <property type="entry name" value="COR-A"/>
    <property type="match status" value="1"/>
</dbReference>
<evidence type="ECO:0000313" key="6">
    <source>
        <dbReference type="Proteomes" id="UP001634394"/>
    </source>
</evidence>